<feature type="chain" id="PRO_5044500997" evidence="2">
    <location>
        <begin position="32"/>
        <end position="311"/>
    </location>
</feature>
<evidence type="ECO:0000313" key="3">
    <source>
        <dbReference type="EMBL" id="MDP9647414.1"/>
    </source>
</evidence>
<sequence length="311" mass="34305">MRANGSSRRLRFAFLLAVSLMPAMMPSTSTAAASSAALQPTVQEPRAFGYLLGDVLTQRILLKGDGYDIGTVTPPSPGRTDSWLERRRVRSETDADGRRWMAIDYQVVNVPTTLTQVALPALSLTSSSGATLQVGEWPLSIGPATPANPFNVGDLQALRPDRQAPAVPTAPPRRQAGFALGLLMLTVLSWAGWWFWRNARESARLPFARARRELRHMQRKPRASGPPGDASAEAWLCLHRAVNETAGHVVHVGALSGLFVRAPYLQPLRAQLEQFYRQSAERFFTPAPTGDAYPLRSLCEALYRAERRHQQ</sequence>
<protein>
    <submittedName>
        <fullName evidence="3">MxaA protein</fullName>
    </submittedName>
</protein>
<evidence type="ECO:0000256" key="2">
    <source>
        <dbReference type="SAM" id="SignalP"/>
    </source>
</evidence>
<keyword evidence="1" id="KW-1133">Transmembrane helix</keyword>
<dbReference type="Proteomes" id="UP001229486">
    <property type="component" value="Unassembled WGS sequence"/>
</dbReference>
<feature type="transmembrane region" description="Helical" evidence="1">
    <location>
        <begin position="176"/>
        <end position="196"/>
    </location>
</feature>
<keyword evidence="2" id="KW-0732">Signal</keyword>
<dbReference type="RefSeq" id="WP_392393746.1">
    <property type="nucleotide sequence ID" value="NZ_JAURTK010000003.1"/>
</dbReference>
<evidence type="ECO:0000256" key="1">
    <source>
        <dbReference type="SAM" id="Phobius"/>
    </source>
</evidence>
<accession>A0AB73IE45</accession>
<dbReference type="EMBL" id="JAURTK010000003">
    <property type="protein sequence ID" value="MDP9647414.1"/>
    <property type="molecule type" value="Genomic_DNA"/>
</dbReference>
<keyword evidence="1" id="KW-0472">Membrane</keyword>
<feature type="signal peptide" evidence="2">
    <location>
        <begin position="1"/>
        <end position="31"/>
    </location>
</feature>
<dbReference type="AlphaFoldDB" id="A0AB73IE45"/>
<name>A0AB73IE45_9BURK</name>
<reference evidence="3" key="1">
    <citation type="submission" date="2023-07" db="EMBL/GenBank/DDBJ databases">
        <title>Sorghum-associated microbial communities from plants grown in Nebraska, USA.</title>
        <authorList>
            <person name="Schachtman D."/>
        </authorList>
    </citation>
    <scope>NUCLEOTIDE SEQUENCE</scope>
    <source>
        <strain evidence="3">DS1061</strain>
    </source>
</reference>
<keyword evidence="1" id="KW-0812">Transmembrane</keyword>
<evidence type="ECO:0000313" key="4">
    <source>
        <dbReference type="Proteomes" id="UP001229486"/>
    </source>
</evidence>
<organism evidence="3 4">
    <name type="scientific">Paraburkholderia caledonica</name>
    <dbReference type="NCBI Taxonomy" id="134536"/>
    <lineage>
        <taxon>Bacteria</taxon>
        <taxon>Pseudomonadati</taxon>
        <taxon>Pseudomonadota</taxon>
        <taxon>Betaproteobacteria</taxon>
        <taxon>Burkholderiales</taxon>
        <taxon>Burkholderiaceae</taxon>
        <taxon>Paraburkholderia</taxon>
    </lineage>
</organism>
<comment type="caution">
    <text evidence="3">The sequence shown here is derived from an EMBL/GenBank/DDBJ whole genome shotgun (WGS) entry which is preliminary data.</text>
</comment>
<gene>
    <name evidence="3" type="ORF">J2793_002860</name>
</gene>
<proteinExistence type="predicted"/>